<dbReference type="RefSeq" id="WP_023927816.1">
    <property type="nucleotide sequence ID" value="NZ_KI669454.1"/>
</dbReference>
<sequence length="150" mass="16977">MLQSRQNFGTHFLDYTSSFKGLSVKIPKIPMEDITQVAEFFSIVHHIPGRIRIRVNVSKLPAIKKWAKETTLREVLPANEEGESFIITLLQSLPAVKNIKVNAIVGSATIEYDKNLFEPNLWESWVKKKNLAQIEAKLNEFSQNLGKGIG</sequence>
<dbReference type="HOGENOM" id="CLU_145976_1_0_7"/>
<comment type="caution">
    <text evidence="1">The sequence shown here is derived from an EMBL/GenBank/DDBJ whole genome shotgun (WGS) entry which is preliminary data.</text>
</comment>
<protein>
    <submittedName>
        <fullName evidence="1">Uncharacterized protein</fullName>
    </submittedName>
</protein>
<keyword evidence="2" id="KW-1185">Reference proteome</keyword>
<dbReference type="EMBL" id="AZJI01000005">
    <property type="protein sequence ID" value="ETD23291.1"/>
    <property type="molecule type" value="Genomic_DNA"/>
</dbReference>
<evidence type="ECO:0000313" key="1">
    <source>
        <dbReference type="EMBL" id="ETD23291.1"/>
    </source>
</evidence>
<proteinExistence type="predicted"/>
<dbReference type="OrthoDB" id="5357650at2"/>
<dbReference type="PATRIC" id="fig|1357400.3.peg.1481"/>
<dbReference type="STRING" id="1357400.HMPREF2086_01090"/>
<organism evidence="1 2">
    <name type="scientific">Helicobacter macacae MIT 99-5501</name>
    <dbReference type="NCBI Taxonomy" id="1357400"/>
    <lineage>
        <taxon>Bacteria</taxon>
        <taxon>Pseudomonadati</taxon>
        <taxon>Campylobacterota</taxon>
        <taxon>Epsilonproteobacteria</taxon>
        <taxon>Campylobacterales</taxon>
        <taxon>Helicobacteraceae</taxon>
        <taxon>Helicobacter</taxon>
    </lineage>
</organism>
<reference evidence="1 2" key="1">
    <citation type="journal article" date="2014" name="Genome Announc.">
        <title>Draft genome sequences of six enterohepatic helicobacter species isolated from humans and one from rhesus macaques.</title>
        <authorList>
            <person name="Shen Z."/>
            <person name="Sheh A."/>
            <person name="Young S.K."/>
            <person name="Abouelliel A."/>
            <person name="Ward D.V."/>
            <person name="Earl A.M."/>
            <person name="Fox J.G."/>
        </authorList>
    </citation>
    <scope>NUCLEOTIDE SEQUENCE [LARGE SCALE GENOMIC DNA]</scope>
    <source>
        <strain evidence="1 2">MIT 99-5501</strain>
    </source>
</reference>
<evidence type="ECO:0000313" key="2">
    <source>
        <dbReference type="Proteomes" id="UP000018731"/>
    </source>
</evidence>
<name>V8C957_9HELI</name>
<dbReference type="eggNOG" id="ENOG5033FQJ">
    <property type="taxonomic scope" value="Bacteria"/>
</dbReference>
<gene>
    <name evidence="1" type="ORF">HMPREF2086_01090</name>
</gene>
<accession>V8C957</accession>
<dbReference type="AlphaFoldDB" id="V8C957"/>
<dbReference type="Proteomes" id="UP000018731">
    <property type="component" value="Unassembled WGS sequence"/>
</dbReference>